<dbReference type="InterPro" id="IPR000073">
    <property type="entry name" value="AB_hydrolase_1"/>
</dbReference>
<keyword evidence="2" id="KW-0378">Hydrolase</keyword>
<dbReference type="RefSeq" id="WP_330150673.1">
    <property type="nucleotide sequence ID" value="NZ_JAUZMZ010000011.1"/>
</dbReference>
<accession>A0ABU7JP42</accession>
<dbReference type="EMBL" id="JAUZMZ010000011">
    <property type="protein sequence ID" value="MEE2031244.1"/>
    <property type="molecule type" value="Genomic_DNA"/>
</dbReference>
<feature type="non-terminal residue" evidence="2">
    <location>
        <position position="1"/>
    </location>
</feature>
<feature type="domain" description="AB hydrolase-1" evidence="1">
    <location>
        <begin position="2"/>
        <end position="176"/>
    </location>
</feature>
<dbReference type="InterPro" id="IPR029058">
    <property type="entry name" value="AB_hydrolase_fold"/>
</dbReference>
<name>A0ABU7JP42_9NOCA</name>
<dbReference type="SUPFAM" id="SSF53474">
    <property type="entry name" value="alpha/beta-Hydrolases"/>
    <property type="match status" value="1"/>
</dbReference>
<sequence>YDYADRVVAAVEGAATPLIVVAQSMSAFTAVIVAERIPVDELVLVAPMIPAPGESAAQWWSNVGQEAAQRAQAAADGRDPDAPTDIRELFFHDVPAGVVADAFAREEPRLSDAAFEPSWSAERWPAVPVRVVAGRRDRLFPLPFMVRVTRERLGIDVQTVDSGHLPALARPEELAALLLEST</sequence>
<reference evidence="2 3" key="1">
    <citation type="submission" date="2023-08" db="EMBL/GenBank/DDBJ databases">
        <authorList>
            <person name="Girao M."/>
            <person name="Carvalho M.F."/>
        </authorList>
    </citation>
    <scope>NUCLEOTIDE SEQUENCE [LARGE SCALE GENOMIC DNA]</scope>
    <source>
        <strain evidence="2 3">CC-R104</strain>
    </source>
</reference>
<keyword evidence="3" id="KW-1185">Reference proteome</keyword>
<dbReference type="InterPro" id="IPR052897">
    <property type="entry name" value="Sec-Metab_Biosynth_Hydrolase"/>
</dbReference>
<organism evidence="2 3">
    <name type="scientific">Rhodococcus chondri</name>
    <dbReference type="NCBI Taxonomy" id="3065941"/>
    <lineage>
        <taxon>Bacteria</taxon>
        <taxon>Bacillati</taxon>
        <taxon>Actinomycetota</taxon>
        <taxon>Actinomycetes</taxon>
        <taxon>Mycobacteriales</taxon>
        <taxon>Nocardiaceae</taxon>
        <taxon>Rhodococcus</taxon>
    </lineage>
</organism>
<protein>
    <submittedName>
        <fullName evidence="2">Alpha/beta hydrolase</fullName>
    </submittedName>
</protein>
<evidence type="ECO:0000313" key="2">
    <source>
        <dbReference type="EMBL" id="MEE2031244.1"/>
    </source>
</evidence>
<evidence type="ECO:0000313" key="3">
    <source>
        <dbReference type="Proteomes" id="UP001331936"/>
    </source>
</evidence>
<proteinExistence type="predicted"/>
<comment type="caution">
    <text evidence="2">The sequence shown here is derived from an EMBL/GenBank/DDBJ whole genome shotgun (WGS) entry which is preliminary data.</text>
</comment>
<dbReference type="Pfam" id="PF12697">
    <property type="entry name" value="Abhydrolase_6"/>
    <property type="match status" value="1"/>
</dbReference>
<dbReference type="Proteomes" id="UP001331936">
    <property type="component" value="Unassembled WGS sequence"/>
</dbReference>
<evidence type="ECO:0000259" key="1">
    <source>
        <dbReference type="Pfam" id="PF12697"/>
    </source>
</evidence>
<gene>
    <name evidence="2" type="ORF">Q8814_03805</name>
</gene>
<dbReference type="Gene3D" id="3.40.50.1820">
    <property type="entry name" value="alpha/beta hydrolase"/>
    <property type="match status" value="1"/>
</dbReference>
<dbReference type="PANTHER" id="PTHR37017:SF11">
    <property type="entry name" value="ESTERASE_LIPASE_THIOESTERASE DOMAIN-CONTAINING PROTEIN"/>
    <property type="match status" value="1"/>
</dbReference>
<dbReference type="PANTHER" id="PTHR37017">
    <property type="entry name" value="AB HYDROLASE-1 DOMAIN-CONTAINING PROTEIN-RELATED"/>
    <property type="match status" value="1"/>
</dbReference>
<dbReference type="GO" id="GO:0016787">
    <property type="term" value="F:hydrolase activity"/>
    <property type="evidence" value="ECO:0007669"/>
    <property type="project" value="UniProtKB-KW"/>
</dbReference>